<keyword evidence="3" id="KW-1185">Reference proteome</keyword>
<dbReference type="InterPro" id="IPR001584">
    <property type="entry name" value="Integrase_cat-core"/>
</dbReference>
<dbReference type="PROSITE" id="PS50994">
    <property type="entry name" value="INTEGRASE"/>
    <property type="match status" value="1"/>
</dbReference>
<dbReference type="Proteomes" id="UP001497516">
    <property type="component" value="Chromosome 6"/>
</dbReference>
<protein>
    <recommendedName>
        <fullName evidence="1">Integrase catalytic domain-containing protein</fullName>
    </recommendedName>
</protein>
<dbReference type="PANTHER" id="PTHR37984:SF5">
    <property type="entry name" value="PROTEIN NYNRIN-LIKE"/>
    <property type="match status" value="1"/>
</dbReference>
<dbReference type="InterPro" id="IPR050951">
    <property type="entry name" value="Retrovirus_Pol_polyprotein"/>
</dbReference>
<dbReference type="GO" id="GO:0003676">
    <property type="term" value="F:nucleic acid binding"/>
    <property type="evidence" value="ECO:0007669"/>
    <property type="project" value="InterPro"/>
</dbReference>
<dbReference type="SUPFAM" id="SSF53098">
    <property type="entry name" value="Ribonuclease H-like"/>
    <property type="match status" value="1"/>
</dbReference>
<name>A0AAV2FAC0_9ROSI</name>
<dbReference type="PANTHER" id="PTHR37984">
    <property type="entry name" value="PROTEIN CBG26694"/>
    <property type="match status" value="1"/>
</dbReference>
<dbReference type="Gene3D" id="3.30.420.10">
    <property type="entry name" value="Ribonuclease H-like superfamily/Ribonuclease H"/>
    <property type="match status" value="1"/>
</dbReference>
<gene>
    <name evidence="2" type="ORF">LTRI10_LOCUS35291</name>
</gene>
<dbReference type="EMBL" id="OZ034819">
    <property type="protein sequence ID" value="CAL1394813.1"/>
    <property type="molecule type" value="Genomic_DNA"/>
</dbReference>
<sequence length="141" mass="16639">MGPFPSSFCNKYILVEVAYVFRWTEAQVMPTNDARRVSSFLKQLFSWFWIPREIISDKGTHFQGQFTKLLSRYDVTHKVSVAYHPQTNGQVELTIRELKRIIQKTADQSGKDWSTKLDDALWAYWTTYKTPIETSPYWLAY</sequence>
<proteinExistence type="predicted"/>
<dbReference type="GO" id="GO:0015074">
    <property type="term" value="P:DNA integration"/>
    <property type="evidence" value="ECO:0007669"/>
    <property type="project" value="InterPro"/>
</dbReference>
<accession>A0AAV2FAC0</accession>
<evidence type="ECO:0000259" key="1">
    <source>
        <dbReference type="PROSITE" id="PS50994"/>
    </source>
</evidence>
<dbReference type="InterPro" id="IPR012337">
    <property type="entry name" value="RNaseH-like_sf"/>
</dbReference>
<organism evidence="2 3">
    <name type="scientific">Linum trigynum</name>
    <dbReference type="NCBI Taxonomy" id="586398"/>
    <lineage>
        <taxon>Eukaryota</taxon>
        <taxon>Viridiplantae</taxon>
        <taxon>Streptophyta</taxon>
        <taxon>Embryophyta</taxon>
        <taxon>Tracheophyta</taxon>
        <taxon>Spermatophyta</taxon>
        <taxon>Magnoliopsida</taxon>
        <taxon>eudicotyledons</taxon>
        <taxon>Gunneridae</taxon>
        <taxon>Pentapetalae</taxon>
        <taxon>rosids</taxon>
        <taxon>fabids</taxon>
        <taxon>Malpighiales</taxon>
        <taxon>Linaceae</taxon>
        <taxon>Linum</taxon>
    </lineage>
</organism>
<evidence type="ECO:0000313" key="3">
    <source>
        <dbReference type="Proteomes" id="UP001497516"/>
    </source>
</evidence>
<dbReference type="Pfam" id="PF00665">
    <property type="entry name" value="rve"/>
    <property type="match status" value="1"/>
</dbReference>
<dbReference type="AlphaFoldDB" id="A0AAV2FAC0"/>
<evidence type="ECO:0000313" key="2">
    <source>
        <dbReference type="EMBL" id="CAL1394813.1"/>
    </source>
</evidence>
<dbReference type="InterPro" id="IPR036397">
    <property type="entry name" value="RNaseH_sf"/>
</dbReference>
<feature type="domain" description="Integrase catalytic" evidence="1">
    <location>
        <begin position="1"/>
        <end position="141"/>
    </location>
</feature>
<reference evidence="2 3" key="1">
    <citation type="submission" date="2024-04" db="EMBL/GenBank/DDBJ databases">
        <authorList>
            <person name="Fracassetti M."/>
        </authorList>
    </citation>
    <scope>NUCLEOTIDE SEQUENCE [LARGE SCALE GENOMIC DNA]</scope>
</reference>